<dbReference type="PANTHER" id="PTHR12526:SF638">
    <property type="entry name" value="SPORE COAT PROTEIN SA"/>
    <property type="match status" value="1"/>
</dbReference>
<dbReference type="CDD" id="cd03808">
    <property type="entry name" value="GT4_CapM-like"/>
    <property type="match status" value="1"/>
</dbReference>
<accession>A0A177N968</accession>
<organism evidence="1 2">
    <name type="scientific">Methylomonas lenta</name>
    <dbReference type="NCBI Taxonomy" id="980561"/>
    <lineage>
        <taxon>Bacteria</taxon>
        <taxon>Pseudomonadati</taxon>
        <taxon>Pseudomonadota</taxon>
        <taxon>Gammaproteobacteria</taxon>
        <taxon>Methylococcales</taxon>
        <taxon>Methylococcaceae</taxon>
        <taxon>Methylomonas</taxon>
    </lineage>
</organism>
<dbReference type="Gene3D" id="3.40.50.2000">
    <property type="entry name" value="Glycogen Phosphorylase B"/>
    <property type="match status" value="2"/>
</dbReference>
<evidence type="ECO:0000313" key="1">
    <source>
        <dbReference type="EMBL" id="OAI14435.1"/>
    </source>
</evidence>
<evidence type="ECO:0000313" key="2">
    <source>
        <dbReference type="Proteomes" id="UP000078476"/>
    </source>
</evidence>
<dbReference type="Proteomes" id="UP000078476">
    <property type="component" value="Unassembled WGS sequence"/>
</dbReference>
<keyword evidence="2" id="KW-1185">Reference proteome</keyword>
<dbReference type="GO" id="GO:0016757">
    <property type="term" value="F:glycosyltransferase activity"/>
    <property type="evidence" value="ECO:0007669"/>
    <property type="project" value="TreeGrafter"/>
</dbReference>
<dbReference type="RefSeq" id="WP_066983133.1">
    <property type="nucleotide sequence ID" value="NZ_LUUI01000110.1"/>
</dbReference>
<name>A0A177N968_9GAMM</name>
<dbReference type="Pfam" id="PF13692">
    <property type="entry name" value="Glyco_trans_1_4"/>
    <property type="match status" value="1"/>
</dbReference>
<reference evidence="1 2" key="1">
    <citation type="submission" date="2016-03" db="EMBL/GenBank/DDBJ databases">
        <authorList>
            <person name="Ploux O."/>
        </authorList>
    </citation>
    <scope>NUCLEOTIDE SEQUENCE [LARGE SCALE GENOMIC DNA]</scope>
    <source>
        <strain evidence="1 2">R-45370</strain>
    </source>
</reference>
<comment type="caution">
    <text evidence="1">The sequence shown here is derived from an EMBL/GenBank/DDBJ whole genome shotgun (WGS) entry which is preliminary data.</text>
</comment>
<protein>
    <submittedName>
        <fullName evidence="1">Glycosyl hydrolase</fullName>
    </submittedName>
</protein>
<keyword evidence="1" id="KW-0378">Hydrolase</keyword>
<dbReference type="PANTHER" id="PTHR12526">
    <property type="entry name" value="GLYCOSYLTRANSFERASE"/>
    <property type="match status" value="1"/>
</dbReference>
<dbReference type="OrthoDB" id="9775208at2"/>
<dbReference type="STRING" id="980561.A1359_10725"/>
<proteinExistence type="predicted"/>
<dbReference type="GO" id="GO:0016787">
    <property type="term" value="F:hydrolase activity"/>
    <property type="evidence" value="ECO:0007669"/>
    <property type="project" value="UniProtKB-KW"/>
</dbReference>
<sequence length="387" mass="43579">MLNKKDNLNIYNIKSLAFITSQAFSVYNFRGSLIRLLVSQGITVFALAPDYDAVSRGKVLELGAKPIDFRLSRAGFNPIRDFFDSIRLLLVLRDLKVDAIFAYFIKPVIYGTLAAVIVGVKNRFAMIEGAGFVFNDYQSNSNLRILLRFIVTCLYRFSLRFADRVFFLNPDDKRLFIETGMVDHNKVTLLNGIGVDLDHFSSKPPVTQPVSFVMVARLLREKGVYDYVEAARLVKSMHPEVRFFLLGSVDANPESLSQAEIDAWQTEGLIVCPGHVSDIRDWIERVSVFVLPSYYREGLPRSIMEAMAMGRPIITSDTVGCRETVEEGINGFKVPPRSPNLLADAMMAFIQQPELISEMGAKSRQFAQNKYDVSKINMQILSDLGIS</sequence>
<dbReference type="SUPFAM" id="SSF53756">
    <property type="entry name" value="UDP-Glycosyltransferase/glycogen phosphorylase"/>
    <property type="match status" value="1"/>
</dbReference>
<dbReference type="EMBL" id="LUUI01000110">
    <property type="protein sequence ID" value="OAI14435.1"/>
    <property type="molecule type" value="Genomic_DNA"/>
</dbReference>
<gene>
    <name evidence="1" type="ORF">A1359_10725</name>
</gene>
<dbReference type="AlphaFoldDB" id="A0A177N968"/>